<keyword evidence="4" id="KW-1185">Reference proteome</keyword>
<feature type="region of interest" description="Disordered" evidence="1">
    <location>
        <begin position="26"/>
        <end position="50"/>
    </location>
</feature>
<evidence type="ECO:0000256" key="1">
    <source>
        <dbReference type="SAM" id="MobiDB-lite"/>
    </source>
</evidence>
<comment type="caution">
    <text evidence="3">The sequence shown here is derived from an EMBL/GenBank/DDBJ whole genome shotgun (WGS) entry which is preliminary data.</text>
</comment>
<dbReference type="Gene3D" id="3.30.420.60">
    <property type="entry name" value="eRF1 domain 2"/>
    <property type="match status" value="1"/>
</dbReference>
<sequence>MLDRLLGRRHLKERIDELEAECESLQAQAESAKESRADAVSARQEAEREVNRLEDRITELEDRLERAEGGAEPDLPYRYEERCRGDRVAAVADRLRSVDAGREGALTAFVEGDEPPDQVRETLGDRASLVSRAAPCLVCADDAGLVAAALSLPIEPEPFVEWDDSFRVDPAWVRPTGRLCFALVRSDTFALGVYEDGERVEFVGFESDVMNEHSKGGFSQDRFERRRDAQIDEHLEKAAESIERHADGADHVVIVGERSVLGELRELADTTARVDATGDPADALDHAFSDFWRVNVRGL</sequence>
<dbReference type="RefSeq" id="WP_054582796.1">
    <property type="nucleotide sequence ID" value="NZ_LGUC01000001.1"/>
</dbReference>
<name>A0A0P7GLT3_9EURY</name>
<evidence type="ECO:0000259" key="2">
    <source>
        <dbReference type="Pfam" id="PF18859"/>
    </source>
</evidence>
<dbReference type="AlphaFoldDB" id="A0A0P7GLT3"/>
<dbReference type="InterPro" id="IPR040783">
    <property type="entry name" value="VLRF1"/>
</dbReference>
<dbReference type="SUPFAM" id="SSF53137">
    <property type="entry name" value="Translational machinery components"/>
    <property type="match status" value="1"/>
</dbReference>
<gene>
    <name evidence="3" type="ORF">SY89_00227</name>
</gene>
<proteinExistence type="predicted"/>
<dbReference type="SUPFAM" id="SSF57997">
    <property type="entry name" value="Tropomyosin"/>
    <property type="match status" value="1"/>
</dbReference>
<evidence type="ECO:0000313" key="3">
    <source>
        <dbReference type="EMBL" id="KPN29514.1"/>
    </source>
</evidence>
<accession>A0A0P7GLT3</accession>
<dbReference type="EMBL" id="LGUC01000001">
    <property type="protein sequence ID" value="KPN29514.1"/>
    <property type="molecule type" value="Genomic_DNA"/>
</dbReference>
<dbReference type="Proteomes" id="UP000050535">
    <property type="component" value="Unassembled WGS sequence"/>
</dbReference>
<dbReference type="Pfam" id="PF18859">
    <property type="entry name" value="acVLRF1"/>
    <property type="match status" value="1"/>
</dbReference>
<dbReference type="PATRIC" id="fig|699431.3.peg.246"/>
<dbReference type="Gene3D" id="1.20.5.340">
    <property type="match status" value="1"/>
</dbReference>
<dbReference type="OrthoDB" id="124486at2157"/>
<organism evidence="3 4">
    <name type="scientific">Halolamina pelagica</name>
    <dbReference type="NCBI Taxonomy" id="699431"/>
    <lineage>
        <taxon>Archaea</taxon>
        <taxon>Methanobacteriati</taxon>
        <taxon>Methanobacteriota</taxon>
        <taxon>Stenosarchaea group</taxon>
        <taxon>Halobacteria</taxon>
        <taxon>Halobacteriales</taxon>
        <taxon>Haloferacaceae</taxon>
    </lineage>
</organism>
<protein>
    <submittedName>
        <fullName evidence="3">Membrane-bound metallopeptidase</fullName>
    </submittedName>
</protein>
<dbReference type="STRING" id="699431.SY89_00227"/>
<dbReference type="InterPro" id="IPR042226">
    <property type="entry name" value="eFR1_2_sf"/>
</dbReference>
<reference evidence="4" key="1">
    <citation type="submission" date="2013-11" db="EMBL/GenBank/DDBJ databases">
        <authorList>
            <person name="Hoang H.T."/>
            <person name="Killian M.L."/>
            <person name="Madson D.M."/>
            <person name="Arruda P.H.E."/>
            <person name="Sun D."/>
            <person name="Schwartz K.J."/>
            <person name="Yoon K."/>
        </authorList>
    </citation>
    <scope>NUCLEOTIDE SEQUENCE [LARGE SCALE GENOMIC DNA]</scope>
    <source>
        <strain evidence="4">CDK2</strain>
    </source>
</reference>
<feature type="domain" description="Actinobacteria/chloroflexi VLRF1 release factor" evidence="2">
    <location>
        <begin position="178"/>
        <end position="297"/>
    </location>
</feature>
<evidence type="ECO:0000313" key="4">
    <source>
        <dbReference type="Proteomes" id="UP000050535"/>
    </source>
</evidence>